<keyword evidence="4" id="KW-0677">Repeat</keyword>
<sequence length="915" mass="99393">MTRSEEESLYLSLLSQLQSPEPALVRAALVSIKHQVIGHDQTKEVFVRLGIVDALVSILNSELSTRDKVWQDVKVEAGIVVGSLAYGGESLILHLLRSAALSPLTASLNPDRASPKLVQSSLRTLNTMLDTYISPSAPLNPAVAISAALYTPECLQNLCEILSQERADRQEQISLAASLIAKSCGRVPHISGGEAEETAMQREGMHQKLLVGAGVLDVLATRLAAFAPDEYRRNCSEDTKLPAPAPPNARIAPILDAIAAIIRGSKLRSLEFLFSPTLAALFPTDDSKASSDASLHLPQSSDMLQRPQNITTPSAFPPLSSAVSFTLDDDERLRSGLTSETDPALEIPELEIISWLVALIRSGDPITRLSAASTLTNLFLVGLVSKRLVSYVALLVVPILVHLLDGEGKIVGYGNTGVGGIDSQTWNRWQVEERAPAVLARLVIENLEFQKAAMDAGAVKKLAAILKKVSEPSSSAANEANGHTTVDQSTQRSGPEYHHRMKVKEGVLRCLANLGLFKDDYRKKIIDAGVLKTVVGSCMKPLTPISVPQLAETNSSSNGECNPPSVLIAACGVIRSVSRSVSILRTSLIDAAVAIPIFTLLRHENDDVKIAATAAVCNLVLDFSPMRKPITEAGALDVLCDLIKGSNGPLKLNAMWAIKHLMMEADITTKRRSLEKLGVEYFMSIISTVTPLEEDEDEDEEMPDEPAMQHEERLPPRIRSAVKHLQKQERVSQAARSRKEATALQEQGLEFVRNLICGAEVDNMIDHVFECIGADRLLSLYEKLLTTPNQPSEIVSAVVYGIVHIAAGAPRHRQRIIERTELLRVLLGFWNHHNANVRSGLAWVVINLTWKEEGSEAEGVQSRINVLKGLGWAERLRDMQKDPALDVKERVKTAEFQLGNGSVSSAGSSTAGSSR</sequence>
<feature type="region of interest" description="Disordered" evidence="6">
    <location>
        <begin position="692"/>
        <end position="712"/>
    </location>
</feature>
<feature type="compositionally biased region" description="Polar residues" evidence="6">
    <location>
        <begin position="482"/>
        <end position="493"/>
    </location>
</feature>
<evidence type="ECO:0000256" key="3">
    <source>
        <dbReference type="ARBA" id="ARBA00022490"/>
    </source>
</evidence>
<feature type="compositionally biased region" description="Acidic residues" evidence="6">
    <location>
        <begin position="692"/>
        <end position="704"/>
    </location>
</feature>
<accession>A0A5J5EHC8</accession>
<protein>
    <submittedName>
        <fullName evidence="7">Armadillo-type protein</fullName>
    </submittedName>
</protein>
<dbReference type="GO" id="GO:0043161">
    <property type="term" value="P:proteasome-mediated ubiquitin-dependent protein catabolic process"/>
    <property type="evidence" value="ECO:0007669"/>
    <property type="project" value="TreeGrafter"/>
</dbReference>
<reference evidence="7 8" key="1">
    <citation type="submission" date="2019-09" db="EMBL/GenBank/DDBJ databases">
        <title>Draft genome of the ectomycorrhizal ascomycete Sphaerosporella brunnea.</title>
        <authorList>
            <consortium name="DOE Joint Genome Institute"/>
            <person name="Benucci G.M."/>
            <person name="Marozzi G."/>
            <person name="Antonielli L."/>
            <person name="Sanchez S."/>
            <person name="Marco P."/>
            <person name="Wang X."/>
            <person name="Falini L.B."/>
            <person name="Barry K."/>
            <person name="Haridas S."/>
            <person name="Lipzen A."/>
            <person name="Labutti K."/>
            <person name="Grigoriev I.V."/>
            <person name="Murat C."/>
            <person name="Martin F."/>
            <person name="Albertini E."/>
            <person name="Donnini D."/>
            <person name="Bonito G."/>
        </authorList>
    </citation>
    <scope>NUCLEOTIDE SEQUENCE [LARGE SCALE GENOMIC DNA]</scope>
    <source>
        <strain evidence="7 8">Sb_GMNB300</strain>
    </source>
</reference>
<keyword evidence="3" id="KW-0963">Cytoplasm</keyword>
<evidence type="ECO:0000313" key="8">
    <source>
        <dbReference type="Proteomes" id="UP000326924"/>
    </source>
</evidence>
<dbReference type="GO" id="GO:0005737">
    <property type="term" value="C:cytoplasm"/>
    <property type="evidence" value="ECO:0007669"/>
    <property type="project" value="UniProtKB-SubCell"/>
</dbReference>
<dbReference type="SUPFAM" id="SSF48371">
    <property type="entry name" value="ARM repeat"/>
    <property type="match status" value="2"/>
</dbReference>
<comment type="subcellular location">
    <subcellularLocation>
        <location evidence="2">Cytoplasm</location>
    </subcellularLocation>
    <subcellularLocation>
        <location evidence="1">Nucleus</location>
    </subcellularLocation>
</comment>
<dbReference type="SMART" id="SM00185">
    <property type="entry name" value="ARM"/>
    <property type="match status" value="7"/>
</dbReference>
<dbReference type="InterPro" id="IPR038739">
    <property type="entry name" value="ARMC8/Vid28"/>
</dbReference>
<dbReference type="InParanoid" id="A0A5J5EHC8"/>
<dbReference type="InterPro" id="IPR016024">
    <property type="entry name" value="ARM-type_fold"/>
</dbReference>
<name>A0A5J5EHC8_9PEZI</name>
<dbReference type="OrthoDB" id="5559898at2759"/>
<evidence type="ECO:0000256" key="4">
    <source>
        <dbReference type="ARBA" id="ARBA00022737"/>
    </source>
</evidence>
<dbReference type="InterPro" id="IPR000225">
    <property type="entry name" value="Armadillo"/>
</dbReference>
<keyword evidence="8" id="KW-1185">Reference proteome</keyword>
<dbReference type="EMBL" id="VXIS01000335">
    <property type="protein sequence ID" value="KAA8894503.1"/>
    <property type="molecule type" value="Genomic_DNA"/>
</dbReference>
<dbReference type="Gene3D" id="1.25.10.10">
    <property type="entry name" value="Leucine-rich Repeat Variant"/>
    <property type="match status" value="3"/>
</dbReference>
<feature type="region of interest" description="Disordered" evidence="6">
    <location>
        <begin position="474"/>
        <end position="497"/>
    </location>
</feature>
<evidence type="ECO:0000256" key="6">
    <source>
        <dbReference type="SAM" id="MobiDB-lite"/>
    </source>
</evidence>
<dbReference type="PANTHER" id="PTHR15651:SF7">
    <property type="entry name" value="ARMADILLO REPEAT-CONTAINING PROTEIN 8"/>
    <property type="match status" value="1"/>
</dbReference>
<evidence type="ECO:0000256" key="2">
    <source>
        <dbReference type="ARBA" id="ARBA00004496"/>
    </source>
</evidence>
<evidence type="ECO:0000256" key="1">
    <source>
        <dbReference type="ARBA" id="ARBA00004123"/>
    </source>
</evidence>
<gene>
    <name evidence="7" type="ORF">FN846DRAFT_786236</name>
</gene>
<dbReference type="Proteomes" id="UP000326924">
    <property type="component" value="Unassembled WGS sequence"/>
</dbReference>
<dbReference type="GO" id="GO:0005634">
    <property type="term" value="C:nucleus"/>
    <property type="evidence" value="ECO:0007669"/>
    <property type="project" value="UniProtKB-SubCell"/>
</dbReference>
<dbReference type="AlphaFoldDB" id="A0A5J5EHC8"/>
<dbReference type="GO" id="GO:0034657">
    <property type="term" value="C:GID complex"/>
    <property type="evidence" value="ECO:0007669"/>
    <property type="project" value="TreeGrafter"/>
</dbReference>
<evidence type="ECO:0000256" key="5">
    <source>
        <dbReference type="ARBA" id="ARBA00023242"/>
    </source>
</evidence>
<dbReference type="PANTHER" id="PTHR15651">
    <property type="entry name" value="ARMADILLO REPEAT-CONTAINING PROTEIN 8"/>
    <property type="match status" value="1"/>
</dbReference>
<dbReference type="InterPro" id="IPR011989">
    <property type="entry name" value="ARM-like"/>
</dbReference>
<proteinExistence type="predicted"/>
<comment type="caution">
    <text evidence="7">The sequence shown here is derived from an EMBL/GenBank/DDBJ whole genome shotgun (WGS) entry which is preliminary data.</text>
</comment>
<evidence type="ECO:0000313" key="7">
    <source>
        <dbReference type="EMBL" id="KAA8894503.1"/>
    </source>
</evidence>
<organism evidence="7 8">
    <name type="scientific">Sphaerosporella brunnea</name>
    <dbReference type="NCBI Taxonomy" id="1250544"/>
    <lineage>
        <taxon>Eukaryota</taxon>
        <taxon>Fungi</taxon>
        <taxon>Dikarya</taxon>
        <taxon>Ascomycota</taxon>
        <taxon>Pezizomycotina</taxon>
        <taxon>Pezizomycetes</taxon>
        <taxon>Pezizales</taxon>
        <taxon>Pyronemataceae</taxon>
        <taxon>Sphaerosporella</taxon>
    </lineage>
</organism>
<keyword evidence="5" id="KW-0539">Nucleus</keyword>